<evidence type="ECO:0008006" key="4">
    <source>
        <dbReference type="Google" id="ProtNLM"/>
    </source>
</evidence>
<sequence length="144" mass="15665">ETLSKSNGVKLALHNLFAKVSKSNQDINASSYLQTGWVKLYGIPNNAKTEDAVKQIAELAGEVVMIDELSLIRDGPVMVKINGRNIHKINGFVEVFFGKAGHEIKFVAEGGNKGQSPPDPPQPKKPYEGSDGEGEDSERDTELE</sequence>
<evidence type="ECO:0000313" key="3">
    <source>
        <dbReference type="Proteomes" id="UP000823388"/>
    </source>
</evidence>
<reference evidence="2" key="1">
    <citation type="submission" date="2020-05" db="EMBL/GenBank/DDBJ databases">
        <title>WGS assembly of Panicum virgatum.</title>
        <authorList>
            <person name="Lovell J.T."/>
            <person name="Jenkins J."/>
            <person name="Shu S."/>
            <person name="Juenger T.E."/>
            <person name="Schmutz J."/>
        </authorList>
    </citation>
    <scope>NUCLEOTIDE SEQUENCE</scope>
    <source>
        <strain evidence="2">AP13</strain>
    </source>
</reference>
<gene>
    <name evidence="2" type="ORF">PVAP13_9KG079820</name>
</gene>
<dbReference type="PANTHER" id="PTHR33170:SF2">
    <property type="entry name" value="OS12G0531500 PROTEIN"/>
    <property type="match status" value="1"/>
</dbReference>
<evidence type="ECO:0000256" key="1">
    <source>
        <dbReference type="SAM" id="MobiDB-lite"/>
    </source>
</evidence>
<accession>A0A8T0NEV1</accession>
<feature type="region of interest" description="Disordered" evidence="1">
    <location>
        <begin position="108"/>
        <end position="144"/>
    </location>
</feature>
<dbReference type="PANTHER" id="PTHR33170">
    <property type="entry name" value="DUF4283 DOMAIN-CONTAINING PROTEIN-RELATED"/>
    <property type="match status" value="1"/>
</dbReference>
<protein>
    <recommendedName>
        <fullName evidence="4">DUF4283 domain-containing protein</fullName>
    </recommendedName>
</protein>
<evidence type="ECO:0000313" key="2">
    <source>
        <dbReference type="EMBL" id="KAG2547335.1"/>
    </source>
</evidence>
<organism evidence="2 3">
    <name type="scientific">Panicum virgatum</name>
    <name type="common">Blackwell switchgrass</name>
    <dbReference type="NCBI Taxonomy" id="38727"/>
    <lineage>
        <taxon>Eukaryota</taxon>
        <taxon>Viridiplantae</taxon>
        <taxon>Streptophyta</taxon>
        <taxon>Embryophyta</taxon>
        <taxon>Tracheophyta</taxon>
        <taxon>Spermatophyta</taxon>
        <taxon>Magnoliopsida</taxon>
        <taxon>Liliopsida</taxon>
        <taxon>Poales</taxon>
        <taxon>Poaceae</taxon>
        <taxon>PACMAD clade</taxon>
        <taxon>Panicoideae</taxon>
        <taxon>Panicodae</taxon>
        <taxon>Paniceae</taxon>
        <taxon>Panicinae</taxon>
        <taxon>Panicum</taxon>
        <taxon>Panicum sect. Hiantes</taxon>
    </lineage>
</organism>
<feature type="non-terminal residue" evidence="2">
    <location>
        <position position="144"/>
    </location>
</feature>
<feature type="non-terminal residue" evidence="2">
    <location>
        <position position="1"/>
    </location>
</feature>
<dbReference type="AlphaFoldDB" id="A0A8T0NEV1"/>
<dbReference type="EMBL" id="CM029053">
    <property type="protein sequence ID" value="KAG2547335.1"/>
    <property type="molecule type" value="Genomic_DNA"/>
</dbReference>
<name>A0A8T0NEV1_PANVG</name>
<comment type="caution">
    <text evidence="2">The sequence shown here is derived from an EMBL/GenBank/DDBJ whole genome shotgun (WGS) entry which is preliminary data.</text>
</comment>
<dbReference type="Proteomes" id="UP000823388">
    <property type="component" value="Chromosome 9K"/>
</dbReference>
<feature type="compositionally biased region" description="Acidic residues" evidence="1">
    <location>
        <begin position="130"/>
        <end position="144"/>
    </location>
</feature>
<keyword evidence="3" id="KW-1185">Reference proteome</keyword>
<proteinExistence type="predicted"/>